<reference evidence="5" key="1">
    <citation type="submission" date="2018-05" db="EMBL/GenBank/DDBJ databases">
        <authorList>
            <person name="Lanie J.A."/>
            <person name="Ng W.-L."/>
            <person name="Kazmierczak K.M."/>
            <person name="Andrzejewski T.M."/>
            <person name="Davidsen T.M."/>
            <person name="Wayne K.J."/>
            <person name="Tettelin H."/>
            <person name="Glass J.I."/>
            <person name="Rusch D."/>
            <person name="Podicherti R."/>
            <person name="Tsui H.-C.T."/>
            <person name="Winkler M.E."/>
        </authorList>
    </citation>
    <scope>NUCLEOTIDE SEQUENCE</scope>
</reference>
<dbReference type="GO" id="GO:0043565">
    <property type="term" value="F:sequence-specific DNA binding"/>
    <property type="evidence" value="ECO:0007669"/>
    <property type="project" value="InterPro"/>
</dbReference>
<keyword evidence="1" id="KW-0805">Transcription regulation</keyword>
<dbReference type="SMART" id="SM00344">
    <property type="entry name" value="HTH_ASNC"/>
    <property type="match status" value="1"/>
</dbReference>
<dbReference type="GO" id="GO:0005829">
    <property type="term" value="C:cytosol"/>
    <property type="evidence" value="ECO:0007669"/>
    <property type="project" value="TreeGrafter"/>
</dbReference>
<evidence type="ECO:0000256" key="2">
    <source>
        <dbReference type="ARBA" id="ARBA00023125"/>
    </source>
</evidence>
<dbReference type="Gene3D" id="1.10.10.10">
    <property type="entry name" value="Winged helix-like DNA-binding domain superfamily/Winged helix DNA-binding domain"/>
    <property type="match status" value="1"/>
</dbReference>
<dbReference type="InterPro" id="IPR036388">
    <property type="entry name" value="WH-like_DNA-bd_sf"/>
</dbReference>
<keyword evidence="2" id="KW-0238">DNA-binding</keyword>
<dbReference type="InterPro" id="IPR000485">
    <property type="entry name" value="AsnC-type_HTH_dom"/>
</dbReference>
<dbReference type="GO" id="GO:0043200">
    <property type="term" value="P:response to amino acid"/>
    <property type="evidence" value="ECO:0007669"/>
    <property type="project" value="TreeGrafter"/>
</dbReference>
<dbReference type="EMBL" id="UINC01001108">
    <property type="protein sequence ID" value="SUZ71032.1"/>
    <property type="molecule type" value="Genomic_DNA"/>
</dbReference>
<dbReference type="PANTHER" id="PTHR30154">
    <property type="entry name" value="LEUCINE-RESPONSIVE REGULATORY PROTEIN"/>
    <property type="match status" value="1"/>
</dbReference>
<dbReference type="Gene3D" id="3.30.70.920">
    <property type="match status" value="1"/>
</dbReference>
<dbReference type="Pfam" id="PF01037">
    <property type="entry name" value="AsnC_trans_reg"/>
    <property type="match status" value="1"/>
</dbReference>
<gene>
    <name evidence="5" type="ORF">METZ01_LOCUS23886</name>
</gene>
<dbReference type="PROSITE" id="PS50956">
    <property type="entry name" value="HTH_ASNC_2"/>
    <property type="match status" value="1"/>
</dbReference>
<sequence>MLQNDGRLPYKDIAEVLSVSEGTVRNRVQRMRDAGMLNIVALIDPMAIKYQADAMLGIKVASPHIPSEVAERLSEFDEVVYVLWVSGRFDLMVEVVCDSTKSFQNFLERHCFGSDDIDQFEIMAGIEMFKNQFLLKRQAL</sequence>
<evidence type="ECO:0000256" key="1">
    <source>
        <dbReference type="ARBA" id="ARBA00023015"/>
    </source>
</evidence>
<organism evidence="5">
    <name type="scientific">marine metagenome</name>
    <dbReference type="NCBI Taxonomy" id="408172"/>
    <lineage>
        <taxon>unclassified sequences</taxon>
        <taxon>metagenomes</taxon>
        <taxon>ecological metagenomes</taxon>
    </lineage>
</organism>
<dbReference type="PANTHER" id="PTHR30154:SF34">
    <property type="entry name" value="TRANSCRIPTIONAL REGULATOR AZLB"/>
    <property type="match status" value="1"/>
</dbReference>
<keyword evidence="3" id="KW-0804">Transcription</keyword>
<evidence type="ECO:0000259" key="4">
    <source>
        <dbReference type="PROSITE" id="PS50956"/>
    </source>
</evidence>
<dbReference type="InterPro" id="IPR019888">
    <property type="entry name" value="Tscrpt_reg_AsnC-like"/>
</dbReference>
<dbReference type="AlphaFoldDB" id="A0A381PVC9"/>
<evidence type="ECO:0000313" key="5">
    <source>
        <dbReference type="EMBL" id="SUZ71032.1"/>
    </source>
</evidence>
<dbReference type="InterPro" id="IPR036390">
    <property type="entry name" value="WH_DNA-bd_sf"/>
</dbReference>
<name>A0A381PVC9_9ZZZZ</name>
<dbReference type="Pfam" id="PF13404">
    <property type="entry name" value="HTH_AsnC-type"/>
    <property type="match status" value="1"/>
</dbReference>
<feature type="domain" description="HTH asnC-type" evidence="4">
    <location>
        <begin position="1"/>
        <end position="59"/>
    </location>
</feature>
<dbReference type="InterPro" id="IPR011008">
    <property type="entry name" value="Dimeric_a/b-barrel"/>
</dbReference>
<accession>A0A381PVC9</accession>
<dbReference type="SUPFAM" id="SSF54909">
    <property type="entry name" value="Dimeric alpha+beta barrel"/>
    <property type="match status" value="1"/>
</dbReference>
<protein>
    <recommendedName>
        <fullName evidence="4">HTH asnC-type domain-containing protein</fullName>
    </recommendedName>
</protein>
<dbReference type="InterPro" id="IPR019887">
    <property type="entry name" value="Tscrpt_reg_AsnC/Lrp_C"/>
</dbReference>
<proteinExistence type="predicted"/>
<dbReference type="SUPFAM" id="SSF46785">
    <property type="entry name" value="Winged helix' DNA-binding domain"/>
    <property type="match status" value="1"/>
</dbReference>
<evidence type="ECO:0000256" key="3">
    <source>
        <dbReference type="ARBA" id="ARBA00023163"/>
    </source>
</evidence>